<dbReference type="RefSeq" id="WP_133735155.1">
    <property type="nucleotide sequence ID" value="NZ_SOAX01000002.1"/>
</dbReference>
<protein>
    <submittedName>
        <fullName evidence="1">DNA polymerase III chi subunit</fullName>
    </submittedName>
</protein>
<gene>
    <name evidence="1" type="ORF">DES49_0868</name>
</gene>
<reference evidence="1 2" key="1">
    <citation type="submission" date="2019-03" db="EMBL/GenBank/DDBJ databases">
        <title>Genomic Encyclopedia of Type Strains, Phase IV (KMG-IV): sequencing the most valuable type-strain genomes for metagenomic binning, comparative biology and taxonomic classification.</title>
        <authorList>
            <person name="Goeker M."/>
        </authorList>
    </citation>
    <scope>NUCLEOTIDE SEQUENCE [LARGE SCALE GENOMIC DNA]</scope>
    <source>
        <strain evidence="1 2">DSM 15505</strain>
    </source>
</reference>
<dbReference type="PANTHER" id="PTHR38767:SF1">
    <property type="entry name" value="DNA POLYMERASE III SUBUNIT CHI"/>
    <property type="match status" value="1"/>
</dbReference>
<dbReference type="InterPro" id="IPR036768">
    <property type="entry name" value="PolIII_chi_sf"/>
</dbReference>
<organism evidence="1 2">
    <name type="scientific">Halospina denitrificans</name>
    <dbReference type="NCBI Taxonomy" id="332522"/>
    <lineage>
        <taxon>Bacteria</taxon>
        <taxon>Pseudomonadati</taxon>
        <taxon>Pseudomonadota</taxon>
        <taxon>Gammaproteobacteria</taxon>
        <taxon>Halospina</taxon>
    </lineage>
</organism>
<dbReference type="GO" id="GO:0006260">
    <property type="term" value="P:DNA replication"/>
    <property type="evidence" value="ECO:0007669"/>
    <property type="project" value="InterPro"/>
</dbReference>
<dbReference type="Pfam" id="PF04364">
    <property type="entry name" value="DNA_pol3_chi"/>
    <property type="match status" value="1"/>
</dbReference>
<evidence type="ECO:0000313" key="2">
    <source>
        <dbReference type="Proteomes" id="UP000295830"/>
    </source>
</evidence>
<dbReference type="AlphaFoldDB" id="A0A4V3EQR8"/>
<dbReference type="GO" id="GO:0003677">
    <property type="term" value="F:DNA binding"/>
    <property type="evidence" value="ECO:0007669"/>
    <property type="project" value="InterPro"/>
</dbReference>
<dbReference type="OrthoDB" id="5297568at2"/>
<sequence>MTDPSRYWFHILKRSGPEARYHHAARLAEKAWQEGDRVGLLCNNEEDAEQLDHTLWTFRPDAFLPHEIITTNDQTPSTKVAALTCDPSPQDWDTLIVLSTRLPTAAEQFKRLALIASNDDDSLQQARNQYRQLKDLGVTPQVHDQRSG</sequence>
<comment type="caution">
    <text evidence="1">The sequence shown here is derived from an EMBL/GenBank/DDBJ whole genome shotgun (WGS) entry which is preliminary data.</text>
</comment>
<dbReference type="Proteomes" id="UP000295830">
    <property type="component" value="Unassembled WGS sequence"/>
</dbReference>
<keyword evidence="2" id="KW-1185">Reference proteome</keyword>
<evidence type="ECO:0000313" key="1">
    <source>
        <dbReference type="EMBL" id="TDT43058.1"/>
    </source>
</evidence>
<dbReference type="InterPro" id="IPR007459">
    <property type="entry name" value="DNA_pol3_chi"/>
</dbReference>
<dbReference type="EMBL" id="SOAX01000002">
    <property type="protein sequence ID" value="TDT43058.1"/>
    <property type="molecule type" value="Genomic_DNA"/>
</dbReference>
<dbReference type="Gene3D" id="3.40.50.10110">
    <property type="entry name" value="DNA polymerase III subunit chi"/>
    <property type="match status" value="1"/>
</dbReference>
<dbReference type="GO" id="GO:0032298">
    <property type="term" value="P:positive regulation of DNA-templated DNA replication initiation"/>
    <property type="evidence" value="ECO:0007669"/>
    <property type="project" value="TreeGrafter"/>
</dbReference>
<dbReference type="PANTHER" id="PTHR38767">
    <property type="entry name" value="DNA POLYMERASE III SUBUNIT CHI"/>
    <property type="match status" value="1"/>
</dbReference>
<proteinExistence type="predicted"/>
<name>A0A4V3EQR8_9GAMM</name>
<accession>A0A4V3EQR8</accession>
<dbReference type="GO" id="GO:0003887">
    <property type="term" value="F:DNA-directed DNA polymerase activity"/>
    <property type="evidence" value="ECO:0007669"/>
    <property type="project" value="InterPro"/>
</dbReference>
<dbReference type="SUPFAM" id="SSF102400">
    <property type="entry name" value="DNA polymerase III chi subunit"/>
    <property type="match status" value="1"/>
</dbReference>